<evidence type="ECO:0000256" key="1">
    <source>
        <dbReference type="ARBA" id="ARBA00005384"/>
    </source>
</evidence>
<dbReference type="InterPro" id="IPR051446">
    <property type="entry name" value="HTH_trans_reg/aminotransferase"/>
</dbReference>
<dbReference type="InterPro" id="IPR000524">
    <property type="entry name" value="Tscrpt_reg_HTH_GntR"/>
</dbReference>
<evidence type="ECO:0000256" key="2">
    <source>
        <dbReference type="ARBA" id="ARBA00021531"/>
    </source>
</evidence>
<dbReference type="SUPFAM" id="SSF53383">
    <property type="entry name" value="PLP-dependent transferases"/>
    <property type="match status" value="1"/>
</dbReference>
<name>A0A918U9G7_9NEIS</name>
<evidence type="ECO:0000256" key="3">
    <source>
        <dbReference type="ARBA" id="ARBA00022898"/>
    </source>
</evidence>
<evidence type="ECO:0000313" key="8">
    <source>
        <dbReference type="EMBL" id="GGY11960.1"/>
    </source>
</evidence>
<dbReference type="Proteomes" id="UP000645257">
    <property type="component" value="Unassembled WGS sequence"/>
</dbReference>
<organism evidence="8 9">
    <name type="scientific">Paludibacterium paludis</name>
    <dbReference type="NCBI Taxonomy" id="1225769"/>
    <lineage>
        <taxon>Bacteria</taxon>
        <taxon>Pseudomonadati</taxon>
        <taxon>Pseudomonadota</taxon>
        <taxon>Betaproteobacteria</taxon>
        <taxon>Neisseriales</taxon>
        <taxon>Chromobacteriaceae</taxon>
        <taxon>Paludibacterium</taxon>
    </lineage>
</organism>
<dbReference type="InterPro" id="IPR015424">
    <property type="entry name" value="PyrdxlP-dep_Trfase"/>
</dbReference>
<comment type="similarity">
    <text evidence="1">In the C-terminal section; belongs to the class-I pyridoxal-phosphate-dependent aminotransferase family.</text>
</comment>
<dbReference type="InterPro" id="IPR036390">
    <property type="entry name" value="WH_DNA-bd_sf"/>
</dbReference>
<evidence type="ECO:0000259" key="7">
    <source>
        <dbReference type="PROSITE" id="PS50949"/>
    </source>
</evidence>
<dbReference type="AlphaFoldDB" id="A0A918U9G7"/>
<dbReference type="CDD" id="cd00609">
    <property type="entry name" value="AAT_like"/>
    <property type="match status" value="1"/>
</dbReference>
<keyword evidence="9" id="KW-1185">Reference proteome</keyword>
<sequence length="487" mass="53686">MRTIKTPDFPLLEPAGPVPMTRQDQVYRSLRQAIASGRLARGSQVPSSRELSTRWKLSRGTVEQAYERLCIEGYLDRRRGAGTFVAASLPEHFLVPDTPCRVPCGPGGTPSAPLPSPASLNHCSSLRLGDAFASPLADPLLLDMDKWRRHLTQATRRIHPADMHLMDSAGLAALREAIVGYVKTLRGIDCDPDDVVVTTGIRQSISLVSGMLAPPDNLVHIEDPGYLLTRRLFEARHLRVLPAPVDEEGIRVSTLDERAAAVYVTPAHQSPLGVTMSASRRAELLGWARKHGALIIEDDYDSEYSYLKSPPPALKSSDRDDHVLFCSSFNKVLYSALRIGFMIPPRAWRDDLIHQLRATGAQPGQIEQQALASMIASGDIYAHIRQSRRVYERRRDIVLQALSRWIDKSHIAGEHCGFHFVIRLPAGMDDAALSRELARAGLYLRPVSDYAIVPRLSGLLVGFASVPDAELADAAERLGRELAARGM</sequence>
<dbReference type="GO" id="GO:0003677">
    <property type="term" value="F:DNA binding"/>
    <property type="evidence" value="ECO:0007669"/>
    <property type="project" value="UniProtKB-KW"/>
</dbReference>
<evidence type="ECO:0000256" key="5">
    <source>
        <dbReference type="ARBA" id="ARBA00023125"/>
    </source>
</evidence>
<dbReference type="GO" id="GO:0030170">
    <property type="term" value="F:pyridoxal phosphate binding"/>
    <property type="evidence" value="ECO:0007669"/>
    <property type="project" value="InterPro"/>
</dbReference>
<protein>
    <recommendedName>
        <fullName evidence="2">Putative 8-amino-7-oxononanoate synthase</fullName>
    </recommendedName>
</protein>
<accession>A0A918U9G7</accession>
<dbReference type="PANTHER" id="PTHR46577:SF1">
    <property type="entry name" value="HTH-TYPE TRANSCRIPTIONAL REGULATORY PROTEIN GABR"/>
    <property type="match status" value="1"/>
</dbReference>
<keyword evidence="4" id="KW-0805">Transcription regulation</keyword>
<dbReference type="RefSeq" id="WP_189532614.1">
    <property type="nucleotide sequence ID" value="NZ_BMYX01000006.1"/>
</dbReference>
<dbReference type="Gene3D" id="3.40.640.10">
    <property type="entry name" value="Type I PLP-dependent aspartate aminotransferase-like (Major domain)"/>
    <property type="match status" value="1"/>
</dbReference>
<keyword evidence="5" id="KW-0238">DNA-binding</keyword>
<feature type="domain" description="HTH gntR-type" evidence="7">
    <location>
        <begin position="20"/>
        <end position="88"/>
    </location>
</feature>
<dbReference type="InterPro" id="IPR004839">
    <property type="entry name" value="Aminotransferase_I/II_large"/>
</dbReference>
<dbReference type="PROSITE" id="PS50949">
    <property type="entry name" value="HTH_GNTR"/>
    <property type="match status" value="1"/>
</dbReference>
<proteinExistence type="inferred from homology"/>
<evidence type="ECO:0000313" key="9">
    <source>
        <dbReference type="Proteomes" id="UP000645257"/>
    </source>
</evidence>
<dbReference type="Pfam" id="PF00155">
    <property type="entry name" value="Aminotran_1_2"/>
    <property type="match status" value="1"/>
</dbReference>
<dbReference type="PANTHER" id="PTHR46577">
    <property type="entry name" value="HTH-TYPE TRANSCRIPTIONAL REGULATORY PROTEIN GABR"/>
    <property type="match status" value="1"/>
</dbReference>
<dbReference type="GO" id="GO:0003700">
    <property type="term" value="F:DNA-binding transcription factor activity"/>
    <property type="evidence" value="ECO:0007669"/>
    <property type="project" value="InterPro"/>
</dbReference>
<dbReference type="InterPro" id="IPR036388">
    <property type="entry name" value="WH-like_DNA-bd_sf"/>
</dbReference>
<keyword evidence="6" id="KW-0804">Transcription</keyword>
<dbReference type="EMBL" id="BMYX01000006">
    <property type="protein sequence ID" value="GGY11960.1"/>
    <property type="molecule type" value="Genomic_DNA"/>
</dbReference>
<evidence type="ECO:0000256" key="4">
    <source>
        <dbReference type="ARBA" id="ARBA00023015"/>
    </source>
</evidence>
<dbReference type="Pfam" id="PF00392">
    <property type="entry name" value="GntR"/>
    <property type="match status" value="1"/>
</dbReference>
<dbReference type="PRINTS" id="PR00035">
    <property type="entry name" value="HTHGNTR"/>
</dbReference>
<dbReference type="SUPFAM" id="SSF46785">
    <property type="entry name" value="Winged helix' DNA-binding domain"/>
    <property type="match status" value="1"/>
</dbReference>
<comment type="caution">
    <text evidence="8">The sequence shown here is derived from an EMBL/GenBank/DDBJ whole genome shotgun (WGS) entry which is preliminary data.</text>
</comment>
<dbReference type="InterPro" id="IPR015421">
    <property type="entry name" value="PyrdxlP-dep_Trfase_major"/>
</dbReference>
<dbReference type="CDD" id="cd07377">
    <property type="entry name" value="WHTH_GntR"/>
    <property type="match status" value="1"/>
</dbReference>
<evidence type="ECO:0000256" key="6">
    <source>
        <dbReference type="ARBA" id="ARBA00023163"/>
    </source>
</evidence>
<reference evidence="8" key="2">
    <citation type="submission" date="2020-09" db="EMBL/GenBank/DDBJ databases">
        <authorList>
            <person name="Sun Q."/>
            <person name="Kim S."/>
        </authorList>
    </citation>
    <scope>NUCLEOTIDE SEQUENCE</scope>
    <source>
        <strain evidence="8">KCTC 32182</strain>
    </source>
</reference>
<dbReference type="Gene3D" id="1.10.10.10">
    <property type="entry name" value="Winged helix-like DNA-binding domain superfamily/Winged helix DNA-binding domain"/>
    <property type="match status" value="1"/>
</dbReference>
<dbReference type="SMART" id="SM00345">
    <property type="entry name" value="HTH_GNTR"/>
    <property type="match status" value="1"/>
</dbReference>
<reference evidence="8" key="1">
    <citation type="journal article" date="2014" name="Int. J. Syst. Evol. Microbiol.">
        <title>Complete genome sequence of Corynebacterium casei LMG S-19264T (=DSM 44701T), isolated from a smear-ripened cheese.</title>
        <authorList>
            <consortium name="US DOE Joint Genome Institute (JGI-PGF)"/>
            <person name="Walter F."/>
            <person name="Albersmeier A."/>
            <person name="Kalinowski J."/>
            <person name="Ruckert C."/>
        </authorList>
    </citation>
    <scope>NUCLEOTIDE SEQUENCE</scope>
    <source>
        <strain evidence="8">KCTC 32182</strain>
    </source>
</reference>
<gene>
    <name evidence="8" type="ORF">GCM10011289_13670</name>
</gene>
<keyword evidence="3" id="KW-0663">Pyridoxal phosphate</keyword>